<dbReference type="SUPFAM" id="SSF48208">
    <property type="entry name" value="Six-hairpin glycosidases"/>
    <property type="match status" value="1"/>
</dbReference>
<reference evidence="4" key="1">
    <citation type="journal article" date="2019" name="Int. J. Syst. Evol. Microbiol.">
        <title>The Global Catalogue of Microorganisms (GCM) 10K type strain sequencing project: providing services to taxonomists for standard genome sequencing and annotation.</title>
        <authorList>
            <consortium name="The Broad Institute Genomics Platform"/>
            <consortium name="The Broad Institute Genome Sequencing Center for Infectious Disease"/>
            <person name="Wu L."/>
            <person name="Ma J."/>
        </authorList>
    </citation>
    <scope>NUCLEOTIDE SEQUENCE [LARGE SCALE GENOMIC DNA]</scope>
    <source>
        <strain evidence="4">KCTC 42224</strain>
    </source>
</reference>
<dbReference type="SUPFAM" id="SSF53756">
    <property type="entry name" value="UDP-Glycosyltransferase/glycogen phosphorylase"/>
    <property type="match status" value="1"/>
</dbReference>
<dbReference type="RefSeq" id="WP_191325595.1">
    <property type="nucleotide sequence ID" value="NZ_JBHRYE010000020.1"/>
</dbReference>
<dbReference type="EMBL" id="JBHRYE010000020">
    <property type="protein sequence ID" value="MFC3672200.1"/>
    <property type="molecule type" value="Genomic_DNA"/>
</dbReference>
<dbReference type="InterPro" id="IPR028098">
    <property type="entry name" value="Glyco_trans_4-like_N"/>
</dbReference>
<evidence type="ECO:0000259" key="1">
    <source>
        <dbReference type="Pfam" id="PF00534"/>
    </source>
</evidence>
<dbReference type="PANTHER" id="PTHR12526:SF572">
    <property type="entry name" value="BLL5144 PROTEIN"/>
    <property type="match status" value="1"/>
</dbReference>
<proteinExistence type="predicted"/>
<organism evidence="3 4">
    <name type="scientific">Novosphingobium pokkalii</name>
    <dbReference type="NCBI Taxonomy" id="1770194"/>
    <lineage>
        <taxon>Bacteria</taxon>
        <taxon>Pseudomonadati</taxon>
        <taxon>Pseudomonadota</taxon>
        <taxon>Alphaproteobacteria</taxon>
        <taxon>Sphingomonadales</taxon>
        <taxon>Sphingomonadaceae</taxon>
        <taxon>Novosphingobium</taxon>
    </lineage>
</organism>
<feature type="domain" description="Glycosyltransferase subfamily 4-like N-terminal" evidence="2">
    <location>
        <begin position="59"/>
        <end position="198"/>
    </location>
</feature>
<comment type="caution">
    <text evidence="3">The sequence shown here is derived from an EMBL/GenBank/DDBJ whole genome shotgun (WGS) entry which is preliminary data.</text>
</comment>
<dbReference type="Pfam" id="PF13439">
    <property type="entry name" value="Glyco_transf_4"/>
    <property type="match status" value="1"/>
</dbReference>
<dbReference type="Pfam" id="PF00534">
    <property type="entry name" value="Glycos_transf_1"/>
    <property type="match status" value="1"/>
</dbReference>
<dbReference type="CDD" id="cd03822">
    <property type="entry name" value="GT4_mannosyltransferase-like"/>
    <property type="match status" value="1"/>
</dbReference>
<dbReference type="Gene3D" id="3.40.50.2000">
    <property type="entry name" value="Glycogen Phosphorylase B"/>
    <property type="match status" value="2"/>
</dbReference>
<feature type="domain" description="Glycosyl transferase family 1" evidence="1">
    <location>
        <begin position="217"/>
        <end position="386"/>
    </location>
</feature>
<evidence type="ECO:0000313" key="3">
    <source>
        <dbReference type="EMBL" id="MFC3672200.1"/>
    </source>
</evidence>
<dbReference type="Proteomes" id="UP001595683">
    <property type="component" value="Unassembled WGS sequence"/>
</dbReference>
<evidence type="ECO:0000259" key="2">
    <source>
        <dbReference type="Pfam" id="PF13439"/>
    </source>
</evidence>
<sequence>MTRDLSTSLRRATPVAGAVLDFFGADAGARAPARRLALIGGFAPRKCGIATFTTDVFEQLALHHPELSVDLHVIDSPTEPLTYPEARSVIRADQPEDYRIAARRINEDAVDAVWLQHEYGIFGGDCGAMVLELVDRIAAPLIVTLHTVLAQPSAQQRAVLDHILDRASGVMVMSEHGRDLLEQVYGVEPARVTIIAHGAPDRPFGRNADFKARAGLAGKNVIMTFGLLGQGKGLETAIEALPAIVAAHPDTVYRIVGATHPNLVAAEGEAYRDSLMALARDLGVADHVLWDNRFLETSELLDQLEACDIYLTPYPNLQQSTSGTLSYAVALGKAVVSTPYLHARELLADGVGALVPPRSAAALAEAVNGLLGDPAALDAMQRRAYARGRETIWPRFAERCADLVKTVVADAPQHIPLTATPGASGVWAMCDSTGMLQHGIGVVPDRRHGYCLDDNVRALMLMGVADGLPLAERQRWATVFASFIQHAWNPEAGRFRNFMAFDRSWCEDVGSEDSNGRALWVLGHAVAHAPDAGLKAWARQWYDVVLGPLSAVEYPRSMAFAMLGAAHVLAVEPDHRPSRELVERGGALLHALLAQGRRPDWAWFEAMLGYDNPRLPEALIRAGHLMNRADWLESGLEALRFIVSQQTTATGQFRAIGSETFTQPHAVSYEAKPFDQQPLEAWAAVEACAAAWHAQAAMDHGDTASRALWRSHAQAAYRWFLGANDRGVALGDLVTGRCRDGITPRGVNANCGAESILAFQLAHYALAGLERAAGPRVGSETAALAPQPILAQPFGPSSKVRSVLGDRAYRSQPQAGQPVVGQQRLANS</sequence>
<evidence type="ECO:0000313" key="4">
    <source>
        <dbReference type="Proteomes" id="UP001595683"/>
    </source>
</evidence>
<dbReference type="InterPro" id="IPR001296">
    <property type="entry name" value="Glyco_trans_1"/>
</dbReference>
<name>A0ABV7V454_9SPHN</name>
<protein>
    <submittedName>
        <fullName evidence="3">Glycosyltransferase family 4 protein</fullName>
    </submittedName>
</protein>
<dbReference type="InterPro" id="IPR008928">
    <property type="entry name" value="6-hairpin_glycosidase_sf"/>
</dbReference>
<keyword evidence="4" id="KW-1185">Reference proteome</keyword>
<accession>A0ABV7V454</accession>
<dbReference type="PANTHER" id="PTHR12526">
    <property type="entry name" value="GLYCOSYLTRANSFERASE"/>
    <property type="match status" value="1"/>
</dbReference>
<gene>
    <name evidence="3" type="ORF">ACFOOT_12290</name>
</gene>